<gene>
    <name evidence="2" type="ORF">CHR60_02485</name>
</gene>
<keyword evidence="1" id="KW-0732">Signal</keyword>
<feature type="chain" id="PRO_5038510442" description="DUF5105 domain-containing protein" evidence="1">
    <location>
        <begin position="23"/>
        <end position="183"/>
    </location>
</feature>
<dbReference type="RefSeq" id="WP_097791565.1">
    <property type="nucleotide sequence ID" value="NZ_CP186691.1"/>
</dbReference>
<dbReference type="AlphaFoldDB" id="A0A2A7B928"/>
<sequence>MKMFKKLMAVALAGVMALAVLTGCGTSLNGKELIKQMNDQLTYTSMVDPSFKNYKEFKADKEMDAKAETIAKKVAEKAKTQAEIVTVLKSDDVKNILVGKDDTNIYEVSYVKSVSFGSKYYQTNKDMVDLQVIDENATSHFDITAQVGREVKDAVVGVGFADATVGGSVYTIVVMKVPTQKIA</sequence>
<name>A0A2A7B928_9FIRM</name>
<reference evidence="2 3" key="1">
    <citation type="journal article" date="2017" name="Front. Microbiol.">
        <title>New Insights into the Diversity of the Genus Faecalibacterium.</title>
        <authorList>
            <person name="Benevides L."/>
            <person name="Burman S."/>
            <person name="Martin R."/>
            <person name="Robert V."/>
            <person name="Thomas M."/>
            <person name="Miquel S."/>
            <person name="Chain F."/>
            <person name="Sokol H."/>
            <person name="Bermudez-Humaran L.G."/>
            <person name="Morrison M."/>
            <person name="Langella P."/>
            <person name="Azevedo V.A."/>
            <person name="Chatel J.M."/>
            <person name="Soares S."/>
        </authorList>
    </citation>
    <scope>NUCLEOTIDE SEQUENCE [LARGE SCALE GENOMIC DNA]</scope>
    <source>
        <strain evidence="2 3">AHMP21</strain>
    </source>
</reference>
<dbReference type="Proteomes" id="UP000220904">
    <property type="component" value="Unassembled WGS sequence"/>
</dbReference>
<evidence type="ECO:0000256" key="1">
    <source>
        <dbReference type="SAM" id="SignalP"/>
    </source>
</evidence>
<dbReference type="PROSITE" id="PS51257">
    <property type="entry name" value="PROKAR_LIPOPROTEIN"/>
    <property type="match status" value="1"/>
</dbReference>
<accession>A0A2A7B928</accession>
<dbReference type="OrthoDB" id="9998657at2"/>
<proteinExistence type="predicted"/>
<protein>
    <recommendedName>
        <fullName evidence="4">DUF5105 domain-containing protein</fullName>
    </recommendedName>
</protein>
<evidence type="ECO:0000313" key="2">
    <source>
        <dbReference type="EMBL" id="PDX87904.1"/>
    </source>
</evidence>
<feature type="signal peptide" evidence="1">
    <location>
        <begin position="1"/>
        <end position="22"/>
    </location>
</feature>
<evidence type="ECO:0000313" key="3">
    <source>
        <dbReference type="Proteomes" id="UP000220904"/>
    </source>
</evidence>
<evidence type="ECO:0008006" key="4">
    <source>
        <dbReference type="Google" id="ProtNLM"/>
    </source>
</evidence>
<comment type="caution">
    <text evidence="2">The sequence shown here is derived from an EMBL/GenBank/DDBJ whole genome shotgun (WGS) entry which is preliminary data.</text>
</comment>
<dbReference type="EMBL" id="NOUV01000005">
    <property type="protein sequence ID" value="PDX87904.1"/>
    <property type="molecule type" value="Genomic_DNA"/>
</dbReference>
<organism evidence="2 3">
    <name type="scientific">Faecalibacterium prausnitzii</name>
    <dbReference type="NCBI Taxonomy" id="853"/>
    <lineage>
        <taxon>Bacteria</taxon>
        <taxon>Bacillati</taxon>
        <taxon>Bacillota</taxon>
        <taxon>Clostridia</taxon>
        <taxon>Eubacteriales</taxon>
        <taxon>Oscillospiraceae</taxon>
        <taxon>Faecalibacterium</taxon>
    </lineage>
</organism>